<protein>
    <submittedName>
        <fullName evidence="6">Uncharacterized protein</fullName>
    </submittedName>
</protein>
<dbReference type="Gene3D" id="3.40.50.10050">
    <property type="entry name" value="Translation initiation factor IF- 2, domain 3"/>
    <property type="match status" value="1"/>
</dbReference>
<dbReference type="Pfam" id="PF11987">
    <property type="entry name" value="IF-2"/>
    <property type="match status" value="1"/>
</dbReference>
<feature type="non-terminal residue" evidence="6">
    <location>
        <position position="1"/>
    </location>
</feature>
<evidence type="ECO:0000256" key="3">
    <source>
        <dbReference type="SAM" id="MobiDB-lite"/>
    </source>
</evidence>
<evidence type="ECO:0000313" key="6">
    <source>
        <dbReference type="EMBL" id="PAD19662.1"/>
    </source>
</evidence>
<dbReference type="GO" id="GO:0005829">
    <property type="term" value="C:cytosol"/>
    <property type="evidence" value="ECO:0007669"/>
    <property type="project" value="TreeGrafter"/>
</dbReference>
<dbReference type="InterPro" id="IPR036925">
    <property type="entry name" value="TIF_IF2_dom3_sf"/>
</dbReference>
<dbReference type="SUPFAM" id="SSF52156">
    <property type="entry name" value="Initiation factor IF2/eIF5b, domain 3"/>
    <property type="match status" value="1"/>
</dbReference>
<dbReference type="Gene3D" id="2.40.30.10">
    <property type="entry name" value="Translation factors"/>
    <property type="match status" value="1"/>
</dbReference>
<dbReference type="Proteomes" id="UP000216013">
    <property type="component" value="Unassembled WGS sequence"/>
</dbReference>
<feature type="domain" description="Translation initiation factor IF- 2" evidence="4">
    <location>
        <begin position="55"/>
        <end position="113"/>
    </location>
</feature>
<dbReference type="GO" id="GO:0005525">
    <property type="term" value="F:GTP binding"/>
    <property type="evidence" value="ECO:0007669"/>
    <property type="project" value="UniProtKB-KW"/>
</dbReference>
<evidence type="ECO:0000313" key="7">
    <source>
        <dbReference type="Proteomes" id="UP000216013"/>
    </source>
</evidence>
<feature type="non-terminal residue" evidence="6">
    <location>
        <position position="113"/>
    </location>
</feature>
<dbReference type="PANTHER" id="PTHR43381:SF5">
    <property type="entry name" value="TR-TYPE G DOMAIN-CONTAINING PROTEIN"/>
    <property type="match status" value="1"/>
</dbReference>
<evidence type="ECO:0000256" key="1">
    <source>
        <dbReference type="ARBA" id="ARBA00022741"/>
    </source>
</evidence>
<comment type="caution">
    <text evidence="6">The sequence shown here is derived from an EMBL/GenBank/DDBJ whole genome shotgun (WGS) entry which is preliminary data.</text>
</comment>
<gene>
    <name evidence="6" type="ORF">CHH64_18000</name>
</gene>
<feature type="domain" description="Elongation factor G-like" evidence="5">
    <location>
        <begin position="2"/>
        <end position="34"/>
    </location>
</feature>
<proteinExistence type="predicted"/>
<feature type="region of interest" description="Disordered" evidence="3">
    <location>
        <begin position="1"/>
        <end position="21"/>
    </location>
</feature>
<dbReference type="InterPro" id="IPR053905">
    <property type="entry name" value="EF-G-like_DII"/>
</dbReference>
<organism evidence="6 7">
    <name type="scientific">Terribacillus saccharophilus</name>
    <dbReference type="NCBI Taxonomy" id="361277"/>
    <lineage>
        <taxon>Bacteria</taxon>
        <taxon>Bacillati</taxon>
        <taxon>Bacillota</taxon>
        <taxon>Bacilli</taxon>
        <taxon>Bacillales</taxon>
        <taxon>Bacillaceae</taxon>
        <taxon>Terribacillus</taxon>
    </lineage>
</organism>
<keyword evidence="2" id="KW-0342">GTP-binding</keyword>
<dbReference type="AlphaFoldDB" id="A0A268A6B2"/>
<reference evidence="6 7" key="1">
    <citation type="submission" date="2017-07" db="EMBL/GenBank/DDBJ databases">
        <title>Isolation and whole genome analysis of endospore-forming bacteria from heroin.</title>
        <authorList>
            <person name="Kalinowski J."/>
            <person name="Ahrens B."/>
            <person name="Al-Dilaimi A."/>
            <person name="Winkler A."/>
            <person name="Wibberg D."/>
            <person name="Schleenbecker U."/>
            <person name="Ruckert C."/>
            <person name="Wolfel R."/>
            <person name="Grass G."/>
        </authorList>
    </citation>
    <scope>NUCLEOTIDE SEQUENCE [LARGE SCALE GENOMIC DNA]</scope>
    <source>
        <strain evidence="6 7">7528</strain>
    </source>
</reference>
<evidence type="ECO:0000259" key="4">
    <source>
        <dbReference type="Pfam" id="PF11987"/>
    </source>
</evidence>
<keyword evidence="1" id="KW-0547">Nucleotide-binding</keyword>
<evidence type="ECO:0000256" key="2">
    <source>
        <dbReference type="ARBA" id="ARBA00023134"/>
    </source>
</evidence>
<dbReference type="EMBL" id="NPBV01000043">
    <property type="protein sequence ID" value="PAD19662.1"/>
    <property type="molecule type" value="Genomic_DNA"/>
</dbReference>
<evidence type="ECO:0000259" key="5">
    <source>
        <dbReference type="Pfam" id="PF22042"/>
    </source>
</evidence>
<dbReference type="InterPro" id="IPR023115">
    <property type="entry name" value="TIF_IF2_dom3"/>
</dbReference>
<dbReference type="InterPro" id="IPR015760">
    <property type="entry name" value="TIF_IF2"/>
</dbReference>
<dbReference type="GO" id="GO:0003743">
    <property type="term" value="F:translation initiation factor activity"/>
    <property type="evidence" value="ECO:0007669"/>
    <property type="project" value="TreeGrafter"/>
</dbReference>
<dbReference type="Pfam" id="PF22042">
    <property type="entry name" value="EF-G_D2"/>
    <property type="match status" value="1"/>
</dbReference>
<name>A0A268A6B2_9BACI</name>
<sequence length="113" mass="12477">VNDMGRRVKTAPPSTPVEITGLNVVPNAGEQFMVFEDEKQARQVGEARQQKQVEQNRSTGARVSLEDLFNQIKQGEVKDINLIVKADVHGSVEAMAASLEKIEVEGVKVRIIH</sequence>
<accession>A0A268A6B2</accession>
<dbReference type="PANTHER" id="PTHR43381">
    <property type="entry name" value="TRANSLATION INITIATION FACTOR IF-2-RELATED"/>
    <property type="match status" value="1"/>
</dbReference>